<evidence type="ECO:0000256" key="3">
    <source>
        <dbReference type="SAM" id="SignalP"/>
    </source>
</evidence>
<protein>
    <submittedName>
        <fullName evidence="5">Uncharacterized protein LOC111118287</fullName>
    </submittedName>
</protein>
<gene>
    <name evidence="5" type="primary">LOC111118287</name>
</gene>
<feature type="chain" id="PRO_5034325657" evidence="3">
    <location>
        <begin position="20"/>
        <end position="226"/>
    </location>
</feature>
<keyword evidence="2" id="KW-1133">Transmembrane helix</keyword>
<dbReference type="Proteomes" id="UP000694844">
    <property type="component" value="Chromosome 2"/>
</dbReference>
<evidence type="ECO:0000313" key="4">
    <source>
        <dbReference type="Proteomes" id="UP000694844"/>
    </source>
</evidence>
<evidence type="ECO:0000313" key="5">
    <source>
        <dbReference type="RefSeq" id="XP_022313377.1"/>
    </source>
</evidence>
<keyword evidence="2" id="KW-0472">Membrane</keyword>
<reference evidence="5" key="1">
    <citation type="submission" date="2025-08" db="UniProtKB">
        <authorList>
            <consortium name="RefSeq"/>
        </authorList>
    </citation>
    <scope>IDENTIFICATION</scope>
    <source>
        <tissue evidence="5">Whole sample</tissue>
    </source>
</reference>
<sequence length="226" mass="25479">MSDHLLPLFLAVFISLVRGCHGDSYTITGLVVSSACAVTLLIVVIIIAVFVSVWANFLKKYYKKRGIRKSPRIEYIKKRNRSLKATLSKQQDLEMQIQAQQKLRPKLPNTWRAGDGQPFQQSSPRQNGDVVSGHYESYSATGDFNFGAEDIIDDEYATVQKPRASVVKESSDIPVIVRNYNSVKDLPEKPPERTNARSSQHSHMGIINPEEMVEIDLEEGEKSTHF</sequence>
<dbReference type="GeneID" id="111118287"/>
<organism evidence="4 5">
    <name type="scientific">Crassostrea virginica</name>
    <name type="common">Eastern oyster</name>
    <dbReference type="NCBI Taxonomy" id="6565"/>
    <lineage>
        <taxon>Eukaryota</taxon>
        <taxon>Metazoa</taxon>
        <taxon>Spiralia</taxon>
        <taxon>Lophotrochozoa</taxon>
        <taxon>Mollusca</taxon>
        <taxon>Bivalvia</taxon>
        <taxon>Autobranchia</taxon>
        <taxon>Pteriomorphia</taxon>
        <taxon>Ostreida</taxon>
        <taxon>Ostreoidea</taxon>
        <taxon>Ostreidae</taxon>
        <taxon>Crassostrea</taxon>
    </lineage>
</organism>
<dbReference type="OrthoDB" id="6151303at2759"/>
<keyword evidence="2" id="KW-0812">Transmembrane</keyword>
<keyword evidence="3" id="KW-0732">Signal</keyword>
<name>A0A8B8CC78_CRAVI</name>
<feature type="region of interest" description="Disordered" evidence="1">
    <location>
        <begin position="184"/>
        <end position="204"/>
    </location>
</feature>
<evidence type="ECO:0000256" key="2">
    <source>
        <dbReference type="SAM" id="Phobius"/>
    </source>
</evidence>
<accession>A0A8B8CC78</accession>
<proteinExistence type="predicted"/>
<dbReference type="AlphaFoldDB" id="A0A8B8CC78"/>
<dbReference type="RefSeq" id="XP_022313377.1">
    <property type="nucleotide sequence ID" value="XM_022457669.1"/>
</dbReference>
<feature type="transmembrane region" description="Helical" evidence="2">
    <location>
        <begin position="32"/>
        <end position="58"/>
    </location>
</feature>
<feature type="region of interest" description="Disordered" evidence="1">
    <location>
        <begin position="108"/>
        <end position="128"/>
    </location>
</feature>
<evidence type="ECO:0000256" key="1">
    <source>
        <dbReference type="SAM" id="MobiDB-lite"/>
    </source>
</evidence>
<feature type="compositionally biased region" description="Basic and acidic residues" evidence="1">
    <location>
        <begin position="185"/>
        <end position="195"/>
    </location>
</feature>
<dbReference type="KEGG" id="cvn:111118287"/>
<keyword evidence="4" id="KW-1185">Reference proteome</keyword>
<feature type="signal peptide" evidence="3">
    <location>
        <begin position="1"/>
        <end position="19"/>
    </location>
</feature>